<evidence type="ECO:0000256" key="7">
    <source>
        <dbReference type="SAM" id="Phobius"/>
    </source>
</evidence>
<keyword evidence="6" id="KW-0175">Coiled coil</keyword>
<evidence type="ECO:0000256" key="6">
    <source>
        <dbReference type="SAM" id="Coils"/>
    </source>
</evidence>
<dbReference type="Proteomes" id="UP001157355">
    <property type="component" value="Unassembled WGS sequence"/>
</dbReference>
<dbReference type="RefSeq" id="WP_284323619.1">
    <property type="nucleotide sequence ID" value="NZ_BSPP01000002.1"/>
</dbReference>
<keyword evidence="10" id="KW-1185">Reference proteome</keyword>
<evidence type="ECO:0000313" key="9">
    <source>
        <dbReference type="EMBL" id="GLS85398.1"/>
    </source>
</evidence>
<evidence type="ECO:0000256" key="1">
    <source>
        <dbReference type="ARBA" id="ARBA00004651"/>
    </source>
</evidence>
<feature type="coiled-coil region" evidence="6">
    <location>
        <begin position="299"/>
        <end position="326"/>
    </location>
</feature>
<dbReference type="AlphaFoldDB" id="A0AA37WYH4"/>
<evidence type="ECO:0000259" key="8">
    <source>
        <dbReference type="Pfam" id="PF02706"/>
    </source>
</evidence>
<evidence type="ECO:0000256" key="5">
    <source>
        <dbReference type="ARBA" id="ARBA00023136"/>
    </source>
</evidence>
<dbReference type="InterPro" id="IPR003856">
    <property type="entry name" value="LPS_length_determ_N"/>
</dbReference>
<keyword evidence="4 7" id="KW-1133">Transmembrane helix</keyword>
<reference evidence="9 10" key="1">
    <citation type="journal article" date="2014" name="Int. J. Syst. Evol. Microbiol.">
        <title>Complete genome sequence of Corynebacterium casei LMG S-19264T (=DSM 44701T), isolated from a smear-ripened cheese.</title>
        <authorList>
            <consortium name="US DOE Joint Genome Institute (JGI-PGF)"/>
            <person name="Walter F."/>
            <person name="Albersmeier A."/>
            <person name="Kalinowski J."/>
            <person name="Ruckert C."/>
        </authorList>
    </citation>
    <scope>NUCLEOTIDE SEQUENCE [LARGE SCALE GENOMIC DNA]</scope>
    <source>
        <strain evidence="9 10">NBRC 111766</strain>
    </source>
</reference>
<name>A0AA37WYH4_9RHOB</name>
<feature type="transmembrane region" description="Helical" evidence="7">
    <location>
        <begin position="433"/>
        <end position="451"/>
    </location>
</feature>
<dbReference type="PANTHER" id="PTHR32309">
    <property type="entry name" value="TYROSINE-PROTEIN KINASE"/>
    <property type="match status" value="1"/>
</dbReference>
<evidence type="ECO:0000256" key="3">
    <source>
        <dbReference type="ARBA" id="ARBA00022692"/>
    </source>
</evidence>
<dbReference type="InterPro" id="IPR050445">
    <property type="entry name" value="Bact_polysacc_biosynth/exp"/>
</dbReference>
<protein>
    <recommendedName>
        <fullName evidence="8">Polysaccharide chain length determinant N-terminal domain-containing protein</fullName>
    </recommendedName>
</protein>
<accession>A0AA37WYH4</accession>
<comment type="caution">
    <text evidence="9">The sequence shown here is derived from an EMBL/GenBank/DDBJ whole genome shotgun (WGS) entry which is preliminary data.</text>
</comment>
<dbReference type="PANTHER" id="PTHR32309:SF31">
    <property type="entry name" value="CAPSULAR EXOPOLYSACCHARIDE FAMILY"/>
    <property type="match status" value="1"/>
</dbReference>
<evidence type="ECO:0000256" key="2">
    <source>
        <dbReference type="ARBA" id="ARBA00022475"/>
    </source>
</evidence>
<keyword evidence="2" id="KW-1003">Cell membrane</keyword>
<keyword evidence="5 7" id="KW-0472">Membrane</keyword>
<feature type="transmembrane region" description="Helical" evidence="7">
    <location>
        <begin position="358"/>
        <end position="380"/>
    </location>
</feature>
<organism evidence="9 10">
    <name type="scientific">Cypionkella aquatica</name>
    <dbReference type="NCBI Taxonomy" id="1756042"/>
    <lineage>
        <taxon>Bacteria</taxon>
        <taxon>Pseudomonadati</taxon>
        <taxon>Pseudomonadota</taxon>
        <taxon>Alphaproteobacteria</taxon>
        <taxon>Rhodobacterales</taxon>
        <taxon>Paracoccaceae</taxon>
        <taxon>Cypionkella</taxon>
    </lineage>
</organism>
<gene>
    <name evidence="9" type="ORF">GCM10010873_03710</name>
</gene>
<feature type="coiled-coil region" evidence="6">
    <location>
        <begin position="187"/>
        <end position="250"/>
    </location>
</feature>
<dbReference type="GO" id="GO:0005886">
    <property type="term" value="C:plasma membrane"/>
    <property type="evidence" value="ECO:0007669"/>
    <property type="project" value="UniProtKB-SubCell"/>
</dbReference>
<dbReference type="EMBL" id="BSPP01000002">
    <property type="protein sequence ID" value="GLS85398.1"/>
    <property type="molecule type" value="Genomic_DNA"/>
</dbReference>
<sequence length="452" mass="49153">MGQIQSIEELVSLLLRRRWMIILITLTGLLAAVVFAKTRPDIYESAAVIQIEGAQVAETNAQGGQVQPDGGGSAQILQTIEQRLTTRDALNAVIERHNLFADQPQLANDEKLIALRSSVTFQAVDSAGGQAFGQGRSISAIIVAVRYGDPEMAAQLANDFAQGILDQSAAGQRSRADTNVAFFREEEARVYEQISKLEAEVAAYKNANADAMPTLTDARRDEIVSLSDDLRQATQDLVGLQNEQNAITQKQVQRETDKRRFDDIAAQIDVLNAQIASINTRKSAIETALAATPEVERVLAGYDRQLQQLQGQYDNVTQRMAEAETTQRLSERQQAERFTLLDRALSPEYPTGGGKKKIAIAGAVASLLAALTLAFVLDLMRPVVRTAAQMQRQLDLEPVVCIPEIRAPKGRLGSAALRLIDNPKRAAFGLRRFAMIAGGATLLLILLAAVIG</sequence>
<proteinExistence type="predicted"/>
<evidence type="ECO:0000256" key="4">
    <source>
        <dbReference type="ARBA" id="ARBA00022989"/>
    </source>
</evidence>
<dbReference type="Pfam" id="PF02706">
    <property type="entry name" value="Wzz"/>
    <property type="match status" value="1"/>
</dbReference>
<evidence type="ECO:0000313" key="10">
    <source>
        <dbReference type="Proteomes" id="UP001157355"/>
    </source>
</evidence>
<feature type="domain" description="Polysaccharide chain length determinant N-terminal" evidence="8">
    <location>
        <begin position="7"/>
        <end position="95"/>
    </location>
</feature>
<comment type="subcellular location">
    <subcellularLocation>
        <location evidence="1">Cell membrane</location>
        <topology evidence="1">Multi-pass membrane protein</topology>
    </subcellularLocation>
</comment>
<keyword evidence="3 7" id="KW-0812">Transmembrane</keyword>